<sequence>MAQPVEELVDRLCLSGRVPVEEAEKFISLPMAFSSRSRKANIKDGRMTYGVVVSSAITFDIVALRRGDIGDDGEVTCGVVVSSRDSRDDGKLVDGGVVSSVITSNIVTFMARNTDDGRVESDTKYFKGEGLGEGDGRGERESMEVSSANRVDVVDNANMVSSGCIDCRGC</sequence>
<accession>A5BLV9</accession>
<name>A5BLV9_VITVI</name>
<feature type="region of interest" description="Disordered" evidence="1">
    <location>
        <begin position="122"/>
        <end position="142"/>
    </location>
</feature>
<evidence type="ECO:0000256" key="1">
    <source>
        <dbReference type="SAM" id="MobiDB-lite"/>
    </source>
</evidence>
<evidence type="ECO:0000313" key="2">
    <source>
        <dbReference type="EMBL" id="CAN61542.1"/>
    </source>
</evidence>
<proteinExistence type="predicted"/>
<organism evidence="2">
    <name type="scientific">Vitis vinifera</name>
    <name type="common">Grape</name>
    <dbReference type="NCBI Taxonomy" id="29760"/>
    <lineage>
        <taxon>Eukaryota</taxon>
        <taxon>Viridiplantae</taxon>
        <taxon>Streptophyta</taxon>
        <taxon>Embryophyta</taxon>
        <taxon>Tracheophyta</taxon>
        <taxon>Spermatophyta</taxon>
        <taxon>Magnoliopsida</taxon>
        <taxon>eudicotyledons</taxon>
        <taxon>Gunneridae</taxon>
        <taxon>Pentapetalae</taxon>
        <taxon>rosids</taxon>
        <taxon>Vitales</taxon>
        <taxon>Vitaceae</taxon>
        <taxon>Viteae</taxon>
        <taxon>Vitis</taxon>
    </lineage>
</organism>
<reference evidence="2" key="1">
    <citation type="journal article" date="2007" name="PLoS ONE">
        <title>The first genome sequence of an elite grapevine cultivar (Pinot noir Vitis vinifera L.): coping with a highly heterozygous genome.</title>
        <authorList>
            <person name="Velasco R."/>
            <person name="Zharkikh A."/>
            <person name="Troggio M."/>
            <person name="Cartwright D.A."/>
            <person name="Cestaro A."/>
            <person name="Pruss D."/>
            <person name="Pindo M."/>
            <person name="FitzGerald L.M."/>
            <person name="Vezzulli S."/>
            <person name="Reid J."/>
            <person name="Malacarne G."/>
            <person name="Iliev D."/>
            <person name="Coppola G."/>
            <person name="Wardell B."/>
            <person name="Micheletti D."/>
            <person name="Macalma T."/>
            <person name="Facci M."/>
            <person name="Mitchell J.T."/>
            <person name="Perazzolli M."/>
            <person name="Eldredge G."/>
            <person name="Gatto P."/>
            <person name="Oyzerski R."/>
            <person name="Moretto M."/>
            <person name="Gutin N."/>
            <person name="Stefanini M."/>
            <person name="Chen Y."/>
            <person name="Segala C."/>
            <person name="Davenport C."/>
            <person name="Dematte L."/>
            <person name="Mraz A."/>
            <person name="Battilana J."/>
            <person name="Stormo K."/>
            <person name="Costa F."/>
            <person name="Tao Q."/>
            <person name="Si-Ammour A."/>
            <person name="Harkins T."/>
            <person name="Lackey A."/>
            <person name="Perbost C."/>
            <person name="Taillon B."/>
            <person name="Stella A."/>
            <person name="Solovyev V."/>
            <person name="Fawcett J.A."/>
            <person name="Sterck L."/>
            <person name="Vandepoele K."/>
            <person name="Grando S.M."/>
            <person name="Toppo S."/>
            <person name="Moser C."/>
            <person name="Lanchbury J."/>
            <person name="Bogden R."/>
            <person name="Skolnick M."/>
            <person name="Sgaramella V."/>
            <person name="Bhatnagar S.K."/>
            <person name="Fontana P."/>
            <person name="Gutin A."/>
            <person name="Van de Peer Y."/>
            <person name="Salamini F."/>
            <person name="Viola R."/>
        </authorList>
    </citation>
    <scope>NUCLEOTIDE SEQUENCE</scope>
</reference>
<dbReference type="EMBL" id="AM463986">
    <property type="protein sequence ID" value="CAN61542.1"/>
    <property type="molecule type" value="Genomic_DNA"/>
</dbReference>
<gene>
    <name evidence="2" type="ORF">VITISV_008488</name>
</gene>
<protein>
    <submittedName>
        <fullName evidence="2">Uncharacterized protein</fullName>
    </submittedName>
</protein>
<dbReference type="AlphaFoldDB" id="A5BLV9"/>